<gene>
    <name evidence="1" type="ORF">LX99_03095</name>
</gene>
<sequence length="139" mass="16046">MKTILMLCILGAFSMPFHRNNHNSTGGVMNKVNSIYGEWSEKNNETDSARTFRMIFFPGGKVNVIRELHNYIGYFKIRNDKIDYVDGSITFADKYPFTATFIAPNQIKLVINYRDKAETKYLTKTKEIKSGFQLLNKSL</sequence>
<dbReference type="AlphaFoldDB" id="A0A316H8G2"/>
<dbReference type="Proteomes" id="UP000245678">
    <property type="component" value="Unassembled WGS sequence"/>
</dbReference>
<name>A0A316H8G2_9SPHI</name>
<organism evidence="1 2">
    <name type="scientific">Mucilaginibacter oryzae</name>
    <dbReference type="NCBI Taxonomy" id="468058"/>
    <lineage>
        <taxon>Bacteria</taxon>
        <taxon>Pseudomonadati</taxon>
        <taxon>Bacteroidota</taxon>
        <taxon>Sphingobacteriia</taxon>
        <taxon>Sphingobacteriales</taxon>
        <taxon>Sphingobacteriaceae</taxon>
        <taxon>Mucilaginibacter</taxon>
    </lineage>
</organism>
<dbReference type="EMBL" id="QGHA01000005">
    <property type="protein sequence ID" value="PWK77284.1"/>
    <property type="molecule type" value="Genomic_DNA"/>
</dbReference>
<proteinExistence type="predicted"/>
<evidence type="ECO:0000313" key="2">
    <source>
        <dbReference type="Proteomes" id="UP000245678"/>
    </source>
</evidence>
<evidence type="ECO:0000313" key="1">
    <source>
        <dbReference type="EMBL" id="PWK77284.1"/>
    </source>
</evidence>
<keyword evidence="2" id="KW-1185">Reference proteome</keyword>
<dbReference type="RefSeq" id="WP_146203143.1">
    <property type="nucleotide sequence ID" value="NZ_QGHA01000005.1"/>
</dbReference>
<protein>
    <submittedName>
        <fullName evidence="1">Uncharacterized protein</fullName>
    </submittedName>
</protein>
<reference evidence="1 2" key="1">
    <citation type="submission" date="2018-05" db="EMBL/GenBank/DDBJ databases">
        <title>Genomic Encyclopedia of Archaeal and Bacterial Type Strains, Phase II (KMG-II): from individual species to whole genera.</title>
        <authorList>
            <person name="Goeker M."/>
        </authorList>
    </citation>
    <scope>NUCLEOTIDE SEQUENCE [LARGE SCALE GENOMIC DNA]</scope>
    <source>
        <strain evidence="1 2">DSM 19975</strain>
    </source>
</reference>
<accession>A0A316H8G2</accession>
<comment type="caution">
    <text evidence="1">The sequence shown here is derived from an EMBL/GenBank/DDBJ whole genome shotgun (WGS) entry which is preliminary data.</text>
</comment>